<keyword evidence="1" id="KW-0805">Transcription regulation</keyword>
<dbReference type="Gene3D" id="1.10.357.10">
    <property type="entry name" value="Tetracycline Repressor, domain 2"/>
    <property type="match status" value="1"/>
</dbReference>
<keyword evidence="7" id="KW-1185">Reference proteome</keyword>
<proteinExistence type="predicted"/>
<evidence type="ECO:0000256" key="1">
    <source>
        <dbReference type="ARBA" id="ARBA00023015"/>
    </source>
</evidence>
<keyword evidence="3" id="KW-0804">Transcription</keyword>
<dbReference type="InterPro" id="IPR009057">
    <property type="entry name" value="Homeodomain-like_sf"/>
</dbReference>
<evidence type="ECO:0000256" key="2">
    <source>
        <dbReference type="ARBA" id="ARBA00023125"/>
    </source>
</evidence>
<dbReference type="GO" id="GO:0003700">
    <property type="term" value="F:DNA-binding transcription factor activity"/>
    <property type="evidence" value="ECO:0007669"/>
    <property type="project" value="TreeGrafter"/>
</dbReference>
<dbReference type="PROSITE" id="PS50977">
    <property type="entry name" value="HTH_TETR_2"/>
    <property type="match status" value="1"/>
</dbReference>
<dbReference type="AlphaFoldDB" id="A0A5C5BF52"/>
<organism evidence="6 7">
    <name type="scientific">Miniimonas arenae</name>
    <dbReference type="NCBI Taxonomy" id="676201"/>
    <lineage>
        <taxon>Bacteria</taxon>
        <taxon>Bacillati</taxon>
        <taxon>Actinomycetota</taxon>
        <taxon>Actinomycetes</taxon>
        <taxon>Micrococcales</taxon>
        <taxon>Beutenbergiaceae</taxon>
        <taxon>Miniimonas</taxon>
    </lineage>
</organism>
<evidence type="ECO:0000259" key="5">
    <source>
        <dbReference type="PROSITE" id="PS50977"/>
    </source>
</evidence>
<comment type="caution">
    <text evidence="6">The sequence shown here is derived from an EMBL/GenBank/DDBJ whole genome shotgun (WGS) entry which is preliminary data.</text>
</comment>
<sequence length="207" mass="21805">MVSDVTDGPGERRRRLAPEERRAGIVAAAAAAFDQESFDRVAVADVARAAGTSEALVYHYFPSKADLYAGAVGARLGHLGDAAEAAVAALGRDASARDQVRAVVLAHLDHVAKYPAAWAGGLDGVGAEPPGGVAIREAARQRRLDLLAELLLPDPRPERHYALAGHVAQVDGLSRDWVRRGRPEEERASIVTVALGALQGALGDWGR</sequence>
<evidence type="ECO:0000256" key="3">
    <source>
        <dbReference type="ARBA" id="ARBA00023163"/>
    </source>
</evidence>
<dbReference type="EMBL" id="VENP01000004">
    <property type="protein sequence ID" value="TNU76737.1"/>
    <property type="molecule type" value="Genomic_DNA"/>
</dbReference>
<evidence type="ECO:0000256" key="4">
    <source>
        <dbReference type="PROSITE-ProRule" id="PRU00335"/>
    </source>
</evidence>
<dbReference type="OrthoDB" id="8479950at2"/>
<feature type="DNA-binding region" description="H-T-H motif" evidence="4">
    <location>
        <begin position="42"/>
        <end position="61"/>
    </location>
</feature>
<reference evidence="6 7" key="1">
    <citation type="submission" date="2019-06" db="EMBL/GenBank/DDBJ databases">
        <title>Draft genome sequence of Miniimonas arenae KCTC 19750T isolated from sea sand.</title>
        <authorList>
            <person name="Park S.-J."/>
        </authorList>
    </citation>
    <scope>NUCLEOTIDE SEQUENCE [LARGE SCALE GENOMIC DNA]</scope>
    <source>
        <strain evidence="6 7">KCTC 19750</strain>
    </source>
</reference>
<dbReference type="PRINTS" id="PR00455">
    <property type="entry name" value="HTHTETR"/>
</dbReference>
<dbReference type="SUPFAM" id="SSF46689">
    <property type="entry name" value="Homeodomain-like"/>
    <property type="match status" value="1"/>
</dbReference>
<dbReference type="GO" id="GO:0000976">
    <property type="term" value="F:transcription cis-regulatory region binding"/>
    <property type="evidence" value="ECO:0007669"/>
    <property type="project" value="TreeGrafter"/>
</dbReference>
<dbReference type="PANTHER" id="PTHR30055">
    <property type="entry name" value="HTH-TYPE TRANSCRIPTIONAL REGULATOR RUTR"/>
    <property type="match status" value="1"/>
</dbReference>
<evidence type="ECO:0000313" key="6">
    <source>
        <dbReference type="EMBL" id="TNU76737.1"/>
    </source>
</evidence>
<name>A0A5C5BF52_9MICO</name>
<evidence type="ECO:0000313" key="7">
    <source>
        <dbReference type="Proteomes" id="UP000313849"/>
    </source>
</evidence>
<dbReference type="Proteomes" id="UP000313849">
    <property type="component" value="Unassembled WGS sequence"/>
</dbReference>
<dbReference type="Pfam" id="PF00440">
    <property type="entry name" value="TetR_N"/>
    <property type="match status" value="1"/>
</dbReference>
<accession>A0A5C5BF52</accession>
<dbReference type="InterPro" id="IPR001647">
    <property type="entry name" value="HTH_TetR"/>
</dbReference>
<keyword evidence="2 4" id="KW-0238">DNA-binding</keyword>
<dbReference type="InterPro" id="IPR050109">
    <property type="entry name" value="HTH-type_TetR-like_transc_reg"/>
</dbReference>
<protein>
    <submittedName>
        <fullName evidence="6">TetR/AcrR family transcriptional regulator</fullName>
    </submittedName>
</protein>
<gene>
    <name evidence="6" type="ORF">FH969_02350</name>
</gene>
<feature type="domain" description="HTH tetR-type" evidence="5">
    <location>
        <begin position="19"/>
        <end position="79"/>
    </location>
</feature>
<dbReference type="PANTHER" id="PTHR30055:SF234">
    <property type="entry name" value="HTH-TYPE TRANSCRIPTIONAL REGULATOR BETI"/>
    <property type="match status" value="1"/>
</dbReference>